<feature type="compositionally biased region" description="Basic residues" evidence="9">
    <location>
        <begin position="93"/>
        <end position="110"/>
    </location>
</feature>
<evidence type="ECO:0000256" key="4">
    <source>
        <dbReference type="ARBA" id="ARBA00022679"/>
    </source>
</evidence>
<feature type="compositionally biased region" description="Basic and acidic residues" evidence="9">
    <location>
        <begin position="82"/>
        <end position="92"/>
    </location>
</feature>
<protein>
    <recommendedName>
        <fullName evidence="2">tRNA (guanine(9)-N1)-methyltransferase</fullName>
        <ecNumber evidence="1">2.1.1.221</ecNumber>
    </recommendedName>
    <alternativeName>
        <fullName evidence="7">tRNA methyltransferase 10</fullName>
    </alternativeName>
    <alternativeName>
        <fullName evidence="6">tRNA(m1G9)-methyltransferase</fullName>
    </alternativeName>
</protein>
<sequence length="399" mass="44788">MEEEERPRKLQKLAMNESYEAEPLMTGAIGSPQYNNPEQAGIENEFPFATTEKESEEPTGAPKESEATTSTVSKRQLRKQRQREQWESERELRKAKRKERITAKKGRKRAAWAEAKEQGKNPSEEVKKLFPSSSSSRGRKATRLPLTLVIDCGFDDLMMENERVSLAQQLTRSYSETSKSTYGAHLVLSSFDKLLKERFETVLHNTHENWKGVRFLGEDYLYAANHASEWMQGPEGGELVGPFADKADAKPEDGEIVYLSSDSPDTLTELKPYSTYIIGGLVDKNRHKGICHKRATEMGIKTAKLPIGDYVQMTSRSVLATNHVVEIMIRWLQLQDWGDAFMKTLPPRKGGVLRDIGKHQGDTTPQDGDAGSSSEQEAAPDAAEAQADEPVEEQTPQNE</sequence>
<evidence type="ECO:0000256" key="1">
    <source>
        <dbReference type="ARBA" id="ARBA00012797"/>
    </source>
</evidence>
<gene>
    <name evidence="11" type="ORF">BDW59DRAFT_137051</name>
</gene>
<feature type="compositionally biased region" description="Low complexity" evidence="9">
    <location>
        <begin position="375"/>
        <end position="385"/>
    </location>
</feature>
<dbReference type="CDD" id="cd18089">
    <property type="entry name" value="SPOUT_Trm10-like"/>
    <property type="match status" value="1"/>
</dbReference>
<dbReference type="Proteomes" id="UP001610335">
    <property type="component" value="Unassembled WGS sequence"/>
</dbReference>
<evidence type="ECO:0000256" key="8">
    <source>
        <dbReference type="ARBA" id="ARBA00048434"/>
    </source>
</evidence>
<dbReference type="PANTHER" id="PTHR13563">
    <property type="entry name" value="TRNA (GUANINE-9-) METHYLTRANSFERASE"/>
    <property type="match status" value="1"/>
</dbReference>
<feature type="domain" description="SAM-dependent MTase TRM10-type" evidence="10">
    <location>
        <begin position="134"/>
        <end position="352"/>
    </location>
</feature>
<feature type="region of interest" description="Disordered" evidence="9">
    <location>
        <begin position="352"/>
        <end position="399"/>
    </location>
</feature>
<organism evidence="11 12">
    <name type="scientific">Aspergillus cavernicola</name>
    <dbReference type="NCBI Taxonomy" id="176166"/>
    <lineage>
        <taxon>Eukaryota</taxon>
        <taxon>Fungi</taxon>
        <taxon>Dikarya</taxon>
        <taxon>Ascomycota</taxon>
        <taxon>Pezizomycotina</taxon>
        <taxon>Eurotiomycetes</taxon>
        <taxon>Eurotiomycetidae</taxon>
        <taxon>Eurotiales</taxon>
        <taxon>Aspergillaceae</taxon>
        <taxon>Aspergillus</taxon>
        <taxon>Aspergillus subgen. Nidulantes</taxon>
    </lineage>
</organism>
<feature type="compositionally biased region" description="Basic and acidic residues" evidence="9">
    <location>
        <begin position="114"/>
        <end position="128"/>
    </location>
</feature>
<keyword evidence="4" id="KW-0808">Transferase</keyword>
<dbReference type="EC" id="2.1.1.221" evidence="1"/>
<proteinExistence type="predicted"/>
<evidence type="ECO:0000256" key="3">
    <source>
        <dbReference type="ARBA" id="ARBA00022603"/>
    </source>
</evidence>
<evidence type="ECO:0000256" key="2">
    <source>
        <dbReference type="ARBA" id="ARBA00020451"/>
    </source>
</evidence>
<dbReference type="InterPro" id="IPR007356">
    <property type="entry name" value="tRNA_m1G_MeTrfase_euk"/>
</dbReference>
<evidence type="ECO:0000313" key="12">
    <source>
        <dbReference type="Proteomes" id="UP001610335"/>
    </source>
</evidence>
<comment type="catalytic activity">
    <reaction evidence="8">
        <text>guanosine(9) in tRNA + S-adenosyl-L-methionine = N(1)-methylguanosine(9) in tRNA + S-adenosyl-L-homocysteine + H(+)</text>
        <dbReference type="Rhea" id="RHEA:43156"/>
        <dbReference type="Rhea" id="RHEA-COMP:10367"/>
        <dbReference type="Rhea" id="RHEA-COMP:10368"/>
        <dbReference type="ChEBI" id="CHEBI:15378"/>
        <dbReference type="ChEBI" id="CHEBI:57856"/>
        <dbReference type="ChEBI" id="CHEBI:59789"/>
        <dbReference type="ChEBI" id="CHEBI:73542"/>
        <dbReference type="ChEBI" id="CHEBI:74269"/>
        <dbReference type="EC" id="2.1.1.221"/>
    </reaction>
</comment>
<name>A0ABR4J4T8_9EURO</name>
<dbReference type="PROSITE" id="PS51675">
    <property type="entry name" value="SAM_MT_TRM10"/>
    <property type="match status" value="1"/>
</dbReference>
<keyword evidence="3" id="KW-0489">Methyltransferase</keyword>
<feature type="region of interest" description="Disordered" evidence="9">
    <location>
        <begin position="1"/>
        <end position="138"/>
    </location>
</feature>
<keyword evidence="12" id="KW-1185">Reference proteome</keyword>
<evidence type="ECO:0000256" key="6">
    <source>
        <dbReference type="ARBA" id="ARBA00031792"/>
    </source>
</evidence>
<dbReference type="Gene3D" id="3.40.1280.30">
    <property type="match status" value="1"/>
</dbReference>
<evidence type="ECO:0000313" key="11">
    <source>
        <dbReference type="EMBL" id="KAL2835068.1"/>
    </source>
</evidence>
<reference evidence="11 12" key="1">
    <citation type="submission" date="2024-07" db="EMBL/GenBank/DDBJ databases">
        <title>Section-level genome sequencing and comparative genomics of Aspergillus sections Usti and Cavernicolus.</title>
        <authorList>
            <consortium name="Lawrence Berkeley National Laboratory"/>
            <person name="Nybo J.L."/>
            <person name="Vesth T.C."/>
            <person name="Theobald S."/>
            <person name="Frisvad J.C."/>
            <person name="Larsen T.O."/>
            <person name="Kjaerboelling I."/>
            <person name="Rothschild-Mancinelli K."/>
            <person name="Lyhne E.K."/>
            <person name="Kogle M.E."/>
            <person name="Barry K."/>
            <person name="Clum A."/>
            <person name="Na H."/>
            <person name="Ledsgaard L."/>
            <person name="Lin J."/>
            <person name="Lipzen A."/>
            <person name="Kuo A."/>
            <person name="Riley R."/>
            <person name="Mondo S."/>
            <person name="LaButti K."/>
            <person name="Haridas S."/>
            <person name="Pangalinan J."/>
            <person name="Salamov A.A."/>
            <person name="Simmons B.A."/>
            <person name="Magnuson J.K."/>
            <person name="Chen J."/>
            <person name="Drula E."/>
            <person name="Henrissat B."/>
            <person name="Wiebenga A."/>
            <person name="Lubbers R.J."/>
            <person name="Gomes A.C."/>
            <person name="Makela M.R."/>
            <person name="Stajich J."/>
            <person name="Grigoriev I.V."/>
            <person name="Mortensen U.H."/>
            <person name="De vries R.P."/>
            <person name="Baker S.E."/>
            <person name="Andersen M.R."/>
        </authorList>
    </citation>
    <scope>NUCLEOTIDE SEQUENCE [LARGE SCALE GENOMIC DNA]</scope>
    <source>
        <strain evidence="11 12">CBS 600.67</strain>
    </source>
</reference>
<feature type="compositionally biased region" description="Polar residues" evidence="9">
    <location>
        <begin position="362"/>
        <end position="374"/>
    </location>
</feature>
<evidence type="ECO:0000256" key="5">
    <source>
        <dbReference type="ARBA" id="ARBA00022691"/>
    </source>
</evidence>
<evidence type="ECO:0000256" key="9">
    <source>
        <dbReference type="SAM" id="MobiDB-lite"/>
    </source>
</evidence>
<dbReference type="InterPro" id="IPR028564">
    <property type="entry name" value="MT_TRM10-typ"/>
</dbReference>
<dbReference type="InterPro" id="IPR038459">
    <property type="entry name" value="MT_TRM10-typ_sf"/>
</dbReference>
<evidence type="ECO:0000256" key="7">
    <source>
        <dbReference type="ARBA" id="ARBA00032166"/>
    </source>
</evidence>
<accession>A0ABR4J4T8</accession>
<evidence type="ECO:0000259" key="10">
    <source>
        <dbReference type="PROSITE" id="PS51675"/>
    </source>
</evidence>
<dbReference type="EMBL" id="JBFXLS010000001">
    <property type="protein sequence ID" value="KAL2835068.1"/>
    <property type="molecule type" value="Genomic_DNA"/>
</dbReference>
<keyword evidence="5" id="KW-0949">S-adenosyl-L-methionine</keyword>
<comment type="caution">
    <text evidence="11">The sequence shown here is derived from an EMBL/GenBank/DDBJ whole genome shotgun (WGS) entry which is preliminary data.</text>
</comment>
<dbReference type="PANTHER" id="PTHR13563:SF13">
    <property type="entry name" value="TRNA METHYLTRANSFERASE 10 HOMOLOG A"/>
    <property type="match status" value="1"/>
</dbReference>